<reference evidence="7" key="1">
    <citation type="submission" date="2022-07" db="EMBL/GenBank/DDBJ databases">
        <authorList>
            <person name="Trinca V."/>
            <person name="Uliana J.V.C."/>
            <person name="Torres T.T."/>
            <person name="Ward R.J."/>
            <person name="Monesi N."/>
        </authorList>
    </citation>
    <scope>NUCLEOTIDE SEQUENCE</scope>
    <source>
        <strain evidence="7">HSMRA1968</strain>
        <tissue evidence="7">Whole embryos</tissue>
    </source>
</reference>
<dbReference type="EMBL" id="WJQU01000004">
    <property type="protein sequence ID" value="KAJ6636654.1"/>
    <property type="molecule type" value="Genomic_DNA"/>
</dbReference>
<dbReference type="GO" id="GO:0005576">
    <property type="term" value="C:extracellular region"/>
    <property type="evidence" value="ECO:0007669"/>
    <property type="project" value="UniProtKB-SubCell"/>
</dbReference>
<dbReference type="Gene3D" id="2.120.10.30">
    <property type="entry name" value="TolB, C-terminal domain"/>
    <property type="match status" value="2"/>
</dbReference>
<feature type="non-terminal residue" evidence="7">
    <location>
        <position position="509"/>
    </location>
</feature>
<comment type="similarity">
    <text evidence="2">Belongs to the major royal jelly protein family.</text>
</comment>
<feature type="non-terminal residue" evidence="7">
    <location>
        <position position="1"/>
    </location>
</feature>
<dbReference type="AlphaFoldDB" id="A0A9Q0MS61"/>
<sequence>RMTELKFVIILLSFCVCISSSNGKKAELEEFYRWKQLSFKGLPLDKNHNSSDPFLVTYNNVPMSVSHYKGKLFITVPRRAPGIPSVLYYIPDDLPAGSSPSLKPYPDYKTNELHPEQKPDKKRIVSIYRTRVDDCGKLWFVCTGALEQNGVVQVQPPSIWIIDLETDSVIRRYEIPKDIVEQGRGIISLKIDVQKDKCHEAHAYISDFLHQKIYVYSFEKNRMWSFSHFYLNYEPEFTKFDFDGFKYQWFDGVFSVTLAKRNADGFRRAFFHPMSSNSEFEVSTRTLQNETVSTIPEAYKSHFVKLGNRGPLSQSTLHDFDDKTGSVFFALIAKSAVSCWNSKTLLTPESQGIVAQDDHTMNYPVDLSVYSGTVWTLTNTLPRFIYGKLDTNEYNFRILRGNTKELIKGTVCEPKHFAHGRKVEHDNHEQDVVFPGDIFHEMSEDNEEFIPYNNVPMSVAHYKDKLIITVPRRKPGIPSTLNYVSTNLPQGSSPSLRPYPDAKTNKLHV</sequence>
<feature type="chain" id="PRO_5040433150" evidence="6">
    <location>
        <begin position="24"/>
        <end position="509"/>
    </location>
</feature>
<evidence type="ECO:0000256" key="1">
    <source>
        <dbReference type="ARBA" id="ARBA00004613"/>
    </source>
</evidence>
<dbReference type="InterPro" id="IPR011042">
    <property type="entry name" value="6-blade_b-propeller_TolB-like"/>
</dbReference>
<dbReference type="SUPFAM" id="SSF75011">
    <property type="entry name" value="3-carboxy-cis,cis-mucoante lactonizing enzyme"/>
    <property type="match status" value="1"/>
</dbReference>
<dbReference type="PANTHER" id="PTHR10009:SF10">
    <property type="entry name" value="L-DOPACHROME TAUTOMERASE YELLOW-F-RELATED"/>
    <property type="match status" value="1"/>
</dbReference>
<feature type="compositionally biased region" description="Polar residues" evidence="5">
    <location>
        <begin position="485"/>
        <end position="495"/>
    </location>
</feature>
<dbReference type="InterPro" id="IPR017996">
    <property type="entry name" value="MRJP/yellow-related"/>
</dbReference>
<evidence type="ECO:0000313" key="8">
    <source>
        <dbReference type="Proteomes" id="UP001151699"/>
    </source>
</evidence>
<evidence type="ECO:0000256" key="3">
    <source>
        <dbReference type="ARBA" id="ARBA00022525"/>
    </source>
</evidence>
<evidence type="ECO:0000256" key="5">
    <source>
        <dbReference type="SAM" id="MobiDB-lite"/>
    </source>
</evidence>
<feature type="signal peptide" evidence="6">
    <location>
        <begin position="1"/>
        <end position="23"/>
    </location>
</feature>
<name>A0A9Q0MS61_9DIPT</name>
<dbReference type="Proteomes" id="UP001151699">
    <property type="component" value="Chromosome C"/>
</dbReference>
<proteinExistence type="inferred from homology"/>
<comment type="caution">
    <text evidence="7">The sequence shown here is derived from an EMBL/GenBank/DDBJ whole genome shotgun (WGS) entry which is preliminary data.</text>
</comment>
<gene>
    <name evidence="7" type="primary">yellow-f</name>
    <name evidence="7" type="ORF">Bhyg_15246</name>
</gene>
<dbReference type="OrthoDB" id="7776143at2759"/>
<dbReference type="Pfam" id="PF03022">
    <property type="entry name" value="MRJP"/>
    <property type="match status" value="1"/>
</dbReference>
<protein>
    <submittedName>
        <fullName evidence="7">L-dopachrome tautomerase yellow-f</fullName>
    </submittedName>
</protein>
<evidence type="ECO:0000256" key="4">
    <source>
        <dbReference type="ARBA" id="ARBA00022729"/>
    </source>
</evidence>
<comment type="subcellular location">
    <subcellularLocation>
        <location evidence="1">Secreted</location>
    </subcellularLocation>
</comment>
<keyword evidence="3" id="KW-0964">Secreted</keyword>
<organism evidence="7 8">
    <name type="scientific">Pseudolycoriella hygida</name>
    <dbReference type="NCBI Taxonomy" id="35572"/>
    <lineage>
        <taxon>Eukaryota</taxon>
        <taxon>Metazoa</taxon>
        <taxon>Ecdysozoa</taxon>
        <taxon>Arthropoda</taxon>
        <taxon>Hexapoda</taxon>
        <taxon>Insecta</taxon>
        <taxon>Pterygota</taxon>
        <taxon>Neoptera</taxon>
        <taxon>Endopterygota</taxon>
        <taxon>Diptera</taxon>
        <taxon>Nematocera</taxon>
        <taxon>Sciaroidea</taxon>
        <taxon>Sciaridae</taxon>
        <taxon>Pseudolycoriella</taxon>
    </lineage>
</organism>
<feature type="region of interest" description="Disordered" evidence="5">
    <location>
        <begin position="485"/>
        <end position="509"/>
    </location>
</feature>
<dbReference type="PANTHER" id="PTHR10009">
    <property type="entry name" value="PROTEIN YELLOW-RELATED"/>
    <property type="match status" value="1"/>
</dbReference>
<evidence type="ECO:0000256" key="6">
    <source>
        <dbReference type="SAM" id="SignalP"/>
    </source>
</evidence>
<keyword evidence="4 6" id="KW-0732">Signal</keyword>
<keyword evidence="8" id="KW-1185">Reference proteome</keyword>
<evidence type="ECO:0000313" key="7">
    <source>
        <dbReference type="EMBL" id="KAJ6636654.1"/>
    </source>
</evidence>
<evidence type="ECO:0000256" key="2">
    <source>
        <dbReference type="ARBA" id="ARBA00009127"/>
    </source>
</evidence>
<accession>A0A9Q0MS61</accession>